<dbReference type="GO" id="GO:0016887">
    <property type="term" value="F:ATP hydrolysis activity"/>
    <property type="evidence" value="ECO:0007669"/>
    <property type="project" value="InterPro"/>
</dbReference>
<dbReference type="Pfam" id="PF00664">
    <property type="entry name" value="ABC_membrane"/>
    <property type="match status" value="1"/>
</dbReference>
<dbReference type="GO" id="GO:0005886">
    <property type="term" value="C:plasma membrane"/>
    <property type="evidence" value="ECO:0007669"/>
    <property type="project" value="UniProtKB-SubCell"/>
</dbReference>
<dbReference type="PANTHER" id="PTHR24221">
    <property type="entry name" value="ATP-BINDING CASSETTE SUB-FAMILY B"/>
    <property type="match status" value="1"/>
</dbReference>
<evidence type="ECO:0000256" key="3">
    <source>
        <dbReference type="ARBA" id="ARBA00022692"/>
    </source>
</evidence>
<dbReference type="Proteomes" id="UP000176339">
    <property type="component" value="Unassembled WGS sequence"/>
</dbReference>
<evidence type="ECO:0000313" key="12">
    <source>
        <dbReference type="Proteomes" id="UP000176339"/>
    </source>
</evidence>
<evidence type="ECO:0000256" key="4">
    <source>
        <dbReference type="ARBA" id="ARBA00022741"/>
    </source>
</evidence>
<dbReference type="PANTHER" id="PTHR24221:SF654">
    <property type="entry name" value="ATP-BINDING CASSETTE SUB-FAMILY B MEMBER 6"/>
    <property type="match status" value="1"/>
</dbReference>
<dbReference type="InterPro" id="IPR003439">
    <property type="entry name" value="ABC_transporter-like_ATP-bd"/>
</dbReference>
<dbReference type="InterPro" id="IPR027417">
    <property type="entry name" value="P-loop_NTPase"/>
</dbReference>
<dbReference type="GO" id="GO:0034040">
    <property type="term" value="F:ATPase-coupled lipid transmembrane transporter activity"/>
    <property type="evidence" value="ECO:0007669"/>
    <property type="project" value="TreeGrafter"/>
</dbReference>
<comment type="subcellular location">
    <subcellularLocation>
        <location evidence="1">Cell membrane</location>
        <topology evidence="1">Multi-pass membrane protein</topology>
    </subcellularLocation>
</comment>
<dbReference type="AlphaFoldDB" id="A0A1F5P3C8"/>
<dbReference type="InterPro" id="IPR036640">
    <property type="entry name" value="ABC1_TM_sf"/>
</dbReference>
<accession>A0A1F5P3C8</accession>
<keyword evidence="6 8" id="KW-1133">Transmembrane helix</keyword>
<dbReference type="Pfam" id="PF00005">
    <property type="entry name" value="ABC_tran"/>
    <property type="match status" value="1"/>
</dbReference>
<dbReference type="SUPFAM" id="SSF90123">
    <property type="entry name" value="ABC transporter transmembrane region"/>
    <property type="match status" value="1"/>
</dbReference>
<feature type="transmembrane region" description="Helical" evidence="8">
    <location>
        <begin position="40"/>
        <end position="58"/>
    </location>
</feature>
<comment type="caution">
    <text evidence="11">The sequence shown here is derived from an EMBL/GenBank/DDBJ whole genome shotgun (WGS) entry which is preliminary data.</text>
</comment>
<evidence type="ECO:0008006" key="13">
    <source>
        <dbReference type="Google" id="ProtNLM"/>
    </source>
</evidence>
<dbReference type="SUPFAM" id="SSF52540">
    <property type="entry name" value="P-loop containing nucleoside triphosphate hydrolases"/>
    <property type="match status" value="1"/>
</dbReference>
<dbReference type="InterPro" id="IPR039421">
    <property type="entry name" value="Type_1_exporter"/>
</dbReference>
<feature type="transmembrane region" description="Helical" evidence="8">
    <location>
        <begin position="143"/>
        <end position="163"/>
    </location>
</feature>
<protein>
    <recommendedName>
        <fullName evidence="13">ABC transporter ATP-binding protein</fullName>
    </recommendedName>
</protein>
<keyword evidence="7 8" id="KW-0472">Membrane</keyword>
<dbReference type="InterPro" id="IPR011527">
    <property type="entry name" value="ABC1_TM_dom"/>
</dbReference>
<dbReference type="InterPro" id="IPR017871">
    <property type="entry name" value="ABC_transporter-like_CS"/>
</dbReference>
<feature type="domain" description="ABC transmembrane type-1" evidence="10">
    <location>
        <begin position="18"/>
        <end position="287"/>
    </location>
</feature>
<organism evidence="11 12">
    <name type="scientific">Candidatus Doudnabacteria bacterium RIFCSPHIGHO2_01_FULL_49_9</name>
    <dbReference type="NCBI Taxonomy" id="1817827"/>
    <lineage>
        <taxon>Bacteria</taxon>
        <taxon>Candidatus Doudnaibacteriota</taxon>
    </lineage>
</organism>
<feature type="transmembrane region" description="Helical" evidence="8">
    <location>
        <begin position="254"/>
        <end position="272"/>
    </location>
</feature>
<dbReference type="PROSITE" id="PS50893">
    <property type="entry name" value="ABC_TRANSPORTER_2"/>
    <property type="match status" value="1"/>
</dbReference>
<evidence type="ECO:0000256" key="8">
    <source>
        <dbReference type="SAM" id="Phobius"/>
    </source>
</evidence>
<dbReference type="EMBL" id="MFEN01000019">
    <property type="protein sequence ID" value="OGE84305.1"/>
    <property type="molecule type" value="Genomic_DNA"/>
</dbReference>
<keyword evidence="3 8" id="KW-0812">Transmembrane</keyword>
<evidence type="ECO:0000256" key="5">
    <source>
        <dbReference type="ARBA" id="ARBA00022840"/>
    </source>
</evidence>
<keyword evidence="5" id="KW-0067">ATP-binding</keyword>
<dbReference type="PROSITE" id="PS00211">
    <property type="entry name" value="ABC_TRANSPORTER_1"/>
    <property type="match status" value="1"/>
</dbReference>
<dbReference type="GO" id="GO:0140359">
    <property type="term" value="F:ABC-type transporter activity"/>
    <property type="evidence" value="ECO:0007669"/>
    <property type="project" value="InterPro"/>
</dbReference>
<evidence type="ECO:0000256" key="6">
    <source>
        <dbReference type="ARBA" id="ARBA00022989"/>
    </source>
</evidence>
<evidence type="ECO:0000259" key="10">
    <source>
        <dbReference type="PROSITE" id="PS50929"/>
    </source>
</evidence>
<evidence type="ECO:0000256" key="7">
    <source>
        <dbReference type="ARBA" id="ARBA00023136"/>
    </source>
</evidence>
<keyword evidence="2" id="KW-0813">Transport</keyword>
<reference evidence="11 12" key="1">
    <citation type="journal article" date="2016" name="Nat. Commun.">
        <title>Thousands of microbial genomes shed light on interconnected biogeochemical processes in an aquifer system.</title>
        <authorList>
            <person name="Anantharaman K."/>
            <person name="Brown C.T."/>
            <person name="Hug L.A."/>
            <person name="Sharon I."/>
            <person name="Castelle C.J."/>
            <person name="Probst A.J."/>
            <person name="Thomas B.C."/>
            <person name="Singh A."/>
            <person name="Wilkins M.J."/>
            <person name="Karaoz U."/>
            <person name="Brodie E.L."/>
            <person name="Williams K.H."/>
            <person name="Hubbard S.S."/>
            <person name="Banfield J.F."/>
        </authorList>
    </citation>
    <scope>NUCLEOTIDE SEQUENCE [LARGE SCALE GENOMIC DNA]</scope>
</reference>
<name>A0A1F5P3C8_9BACT</name>
<evidence type="ECO:0000259" key="9">
    <source>
        <dbReference type="PROSITE" id="PS50893"/>
    </source>
</evidence>
<dbReference type="Gene3D" id="3.40.50.300">
    <property type="entry name" value="P-loop containing nucleotide triphosphate hydrolases"/>
    <property type="match status" value="1"/>
</dbReference>
<feature type="transmembrane region" description="Helical" evidence="8">
    <location>
        <begin position="119"/>
        <end position="137"/>
    </location>
</feature>
<dbReference type="Gene3D" id="1.20.1560.10">
    <property type="entry name" value="ABC transporter type 1, transmembrane domain"/>
    <property type="match status" value="1"/>
</dbReference>
<dbReference type="InterPro" id="IPR003593">
    <property type="entry name" value="AAA+_ATPase"/>
</dbReference>
<evidence type="ECO:0000256" key="1">
    <source>
        <dbReference type="ARBA" id="ARBA00004651"/>
    </source>
</evidence>
<gene>
    <name evidence="11" type="ORF">A2846_02075</name>
</gene>
<keyword evidence="4" id="KW-0547">Nucleotide-binding</keyword>
<evidence type="ECO:0000313" key="11">
    <source>
        <dbReference type="EMBL" id="OGE84305.1"/>
    </source>
</evidence>
<dbReference type="GO" id="GO:0005524">
    <property type="term" value="F:ATP binding"/>
    <property type="evidence" value="ECO:0007669"/>
    <property type="project" value="UniProtKB-KW"/>
</dbReference>
<sequence length="564" mass="63878">MTYTLFFGMLTAVVLRDIQPVLFGKIIDALAIPSSGGADAAINILLIILVISLARFGFRRGVEFINNYFQPRVQADLMQICYEYLQQHSIGFFNSNFVGSLVTKVKRYERSFEQLADQALFNIGRTAMGFLTITIVLTWRSWIAGAIMAGWSISYILIAYKFALYKMPYDLKRAATDTETTAQLADTITNNFNIKIFANYPDEFKRFIRVLYNQFRARKKAYDIGAIGESFNHFYMVAFEIGFMYLAIKFWQADIFTIGDIVLVLTFILRLFDQLWDVGKHIRVIYESIADANEMTEILLKRHEIHDKPGAEELRVQHGEILFHNVNFGYHEDLDILSNFILSVKSGERVALVGPSGGGKSTIVKLLLRFYDLQSGRILIDGQDIVAVTQDSLRTSIAFVPQDPILFHRTLTENIRYAKPEAGDEEVIKAAKLAHAHEFISRFPDGYDTYVGERGVKLSGGERQRVAIARAILKNAPILVLDEATSSLDSESEFLIQDALKKLMTGRTTIVIAHRLSTIMQMDRIVVIENGNILEEGKHKELVKAKEGTYQRLWNIQAGGFADV</sequence>
<dbReference type="FunFam" id="3.40.50.300:FF:000287">
    <property type="entry name" value="Multidrug ABC transporter ATP-binding protein"/>
    <property type="match status" value="1"/>
</dbReference>
<dbReference type="SMART" id="SM00382">
    <property type="entry name" value="AAA"/>
    <property type="match status" value="1"/>
</dbReference>
<proteinExistence type="predicted"/>
<dbReference type="PROSITE" id="PS50929">
    <property type="entry name" value="ABC_TM1F"/>
    <property type="match status" value="1"/>
</dbReference>
<feature type="transmembrane region" description="Helical" evidence="8">
    <location>
        <begin position="224"/>
        <end position="248"/>
    </location>
</feature>
<evidence type="ECO:0000256" key="2">
    <source>
        <dbReference type="ARBA" id="ARBA00022448"/>
    </source>
</evidence>
<feature type="domain" description="ABC transporter" evidence="9">
    <location>
        <begin position="321"/>
        <end position="555"/>
    </location>
</feature>